<dbReference type="Gene3D" id="2.30.110.10">
    <property type="entry name" value="Electron Transport, Fmn-binding Protein, Chain A"/>
    <property type="match status" value="1"/>
</dbReference>
<keyword evidence="4" id="KW-1185">Reference proteome</keyword>
<feature type="region of interest" description="Disordered" evidence="1">
    <location>
        <begin position="1"/>
        <end position="26"/>
    </location>
</feature>
<evidence type="ECO:0000256" key="1">
    <source>
        <dbReference type="SAM" id="MobiDB-lite"/>
    </source>
</evidence>
<protein>
    <recommendedName>
        <fullName evidence="2">Pyridoxamine 5'-phosphate oxidase N-terminal domain-containing protein</fullName>
    </recommendedName>
</protein>
<comment type="caution">
    <text evidence="3">The sequence shown here is derived from an EMBL/GenBank/DDBJ whole genome shotgun (WGS) entry which is preliminary data.</text>
</comment>
<dbReference type="Pfam" id="PF01243">
    <property type="entry name" value="PNPOx_N"/>
    <property type="match status" value="1"/>
</dbReference>
<dbReference type="PANTHER" id="PTHR42815:SF2">
    <property type="entry name" value="FAD-BINDING, PUTATIVE (AFU_ORTHOLOGUE AFUA_6G07600)-RELATED"/>
    <property type="match status" value="1"/>
</dbReference>
<reference evidence="3 4" key="1">
    <citation type="submission" date="2021-01" db="EMBL/GenBank/DDBJ databases">
        <title>Whole genome shotgun sequence of Actinoplanes humidus NBRC 14915.</title>
        <authorList>
            <person name="Komaki H."/>
            <person name="Tamura T."/>
        </authorList>
    </citation>
    <scope>NUCLEOTIDE SEQUENCE [LARGE SCALE GENOMIC DNA]</scope>
    <source>
        <strain evidence="3 4">NBRC 14915</strain>
    </source>
</reference>
<accession>A0ABQ4A6C3</accession>
<evidence type="ECO:0000313" key="4">
    <source>
        <dbReference type="Proteomes" id="UP000603200"/>
    </source>
</evidence>
<feature type="domain" description="Pyridoxamine 5'-phosphate oxidase N-terminal" evidence="2">
    <location>
        <begin position="33"/>
        <end position="158"/>
    </location>
</feature>
<dbReference type="SUPFAM" id="SSF50475">
    <property type="entry name" value="FMN-binding split barrel"/>
    <property type="match status" value="1"/>
</dbReference>
<dbReference type="RefSeq" id="WP_203843267.1">
    <property type="nucleotide sequence ID" value="NZ_BAAATV010000033.1"/>
</dbReference>
<name>A0ABQ4A6C3_9ACTN</name>
<dbReference type="InterPro" id="IPR012349">
    <property type="entry name" value="Split_barrel_FMN-bd"/>
</dbReference>
<dbReference type="EMBL" id="BOMN01000142">
    <property type="protein sequence ID" value="GIE26368.1"/>
    <property type="molecule type" value="Genomic_DNA"/>
</dbReference>
<proteinExistence type="predicted"/>
<sequence length="176" mass="19053">MDQLSLPSDVDTHHGDGAAPRSPGAGREVLDHLDEAMRTFISRQELLFVATSDASGNCDNSLRGGPQGFVQVLEPHRVAWPDYRGNGVMATLGNIVANPHVGLLFVDFTGQPAGLHVNGTAEILNDATFRVAFPGVPVDPAPGRRPRVWVVTHVAEAYMRCPKHIPRLMPAPRNPR</sequence>
<evidence type="ECO:0000313" key="3">
    <source>
        <dbReference type="EMBL" id="GIE26368.1"/>
    </source>
</evidence>
<organism evidence="3 4">
    <name type="scientific">Winogradskya humida</name>
    <dbReference type="NCBI Taxonomy" id="113566"/>
    <lineage>
        <taxon>Bacteria</taxon>
        <taxon>Bacillati</taxon>
        <taxon>Actinomycetota</taxon>
        <taxon>Actinomycetes</taxon>
        <taxon>Micromonosporales</taxon>
        <taxon>Micromonosporaceae</taxon>
        <taxon>Winogradskya</taxon>
    </lineage>
</organism>
<evidence type="ECO:0000259" key="2">
    <source>
        <dbReference type="Pfam" id="PF01243"/>
    </source>
</evidence>
<dbReference type="InterPro" id="IPR011576">
    <property type="entry name" value="Pyridox_Oxase_N"/>
</dbReference>
<dbReference type="PANTHER" id="PTHR42815">
    <property type="entry name" value="FAD-BINDING, PUTATIVE (AFU_ORTHOLOGUE AFUA_6G07600)-RELATED"/>
    <property type="match status" value="1"/>
</dbReference>
<gene>
    <name evidence="3" type="ORF">Ahu01nite_094700</name>
</gene>
<dbReference type="Proteomes" id="UP000603200">
    <property type="component" value="Unassembled WGS sequence"/>
</dbReference>